<evidence type="ECO:0000313" key="2">
    <source>
        <dbReference type="Proteomes" id="UP001060085"/>
    </source>
</evidence>
<comment type="caution">
    <text evidence="1">The sequence shown here is derived from an EMBL/GenBank/DDBJ whole genome shotgun (WGS) entry which is preliminary data.</text>
</comment>
<name>A0ACC0B5G7_CATRO</name>
<accession>A0ACC0B5G7</accession>
<evidence type="ECO:0000313" key="1">
    <source>
        <dbReference type="EMBL" id="KAI5667869.1"/>
    </source>
</evidence>
<reference evidence="2" key="1">
    <citation type="journal article" date="2023" name="Nat. Plants">
        <title>Single-cell RNA sequencing provides a high-resolution roadmap for understanding the multicellular compartmentation of specialized metabolism.</title>
        <authorList>
            <person name="Sun S."/>
            <person name="Shen X."/>
            <person name="Li Y."/>
            <person name="Li Y."/>
            <person name="Wang S."/>
            <person name="Li R."/>
            <person name="Zhang H."/>
            <person name="Shen G."/>
            <person name="Guo B."/>
            <person name="Wei J."/>
            <person name="Xu J."/>
            <person name="St-Pierre B."/>
            <person name="Chen S."/>
            <person name="Sun C."/>
        </authorList>
    </citation>
    <scope>NUCLEOTIDE SEQUENCE [LARGE SCALE GENOMIC DNA]</scope>
</reference>
<proteinExistence type="predicted"/>
<gene>
    <name evidence="1" type="ORF">M9H77_17722</name>
</gene>
<protein>
    <submittedName>
        <fullName evidence="1">Uncharacterized protein</fullName>
    </submittedName>
</protein>
<dbReference type="Proteomes" id="UP001060085">
    <property type="component" value="Linkage Group LG04"/>
</dbReference>
<dbReference type="EMBL" id="CM044704">
    <property type="protein sequence ID" value="KAI5667869.1"/>
    <property type="molecule type" value="Genomic_DNA"/>
</dbReference>
<organism evidence="1 2">
    <name type="scientific">Catharanthus roseus</name>
    <name type="common">Madagascar periwinkle</name>
    <name type="synonym">Vinca rosea</name>
    <dbReference type="NCBI Taxonomy" id="4058"/>
    <lineage>
        <taxon>Eukaryota</taxon>
        <taxon>Viridiplantae</taxon>
        <taxon>Streptophyta</taxon>
        <taxon>Embryophyta</taxon>
        <taxon>Tracheophyta</taxon>
        <taxon>Spermatophyta</taxon>
        <taxon>Magnoliopsida</taxon>
        <taxon>eudicotyledons</taxon>
        <taxon>Gunneridae</taxon>
        <taxon>Pentapetalae</taxon>
        <taxon>asterids</taxon>
        <taxon>lamiids</taxon>
        <taxon>Gentianales</taxon>
        <taxon>Apocynaceae</taxon>
        <taxon>Rauvolfioideae</taxon>
        <taxon>Vinceae</taxon>
        <taxon>Catharanthinae</taxon>
        <taxon>Catharanthus</taxon>
    </lineage>
</organism>
<sequence length="92" mass="10840">MIEEFSKVNELPQATIEVEKSVVLHVKEEISNVEHCDLMRDKNIEKERIEIRENELYFVLGLKYAYKVNQQFGTKRSVFDPQGLGWGHLVFE</sequence>
<keyword evidence="2" id="KW-1185">Reference proteome</keyword>